<evidence type="ECO:0000256" key="1">
    <source>
        <dbReference type="SAM" id="Phobius"/>
    </source>
</evidence>
<dbReference type="AlphaFoldDB" id="A0A1F5TPC1"/>
<sequence length="160" mass="17001">MKHVNKILFLIILGIFILPQVGFCLTFCECEGATSEFVVSDCTECKNSCGGVDSVKKCVEGNTESGISGSGIPNPLNYGKAAPVSWQILVGRVIQGILGIIGSLALLMFVYGGFIWMMASGNNEAIQKGKNILMWATVGLVVIFSSYALVRLVFTGLGIA</sequence>
<dbReference type="EMBL" id="MFGO01000020">
    <property type="protein sequence ID" value="OGF40776.1"/>
    <property type="molecule type" value="Genomic_DNA"/>
</dbReference>
<feature type="transmembrane region" description="Helical" evidence="1">
    <location>
        <begin position="93"/>
        <end position="120"/>
    </location>
</feature>
<evidence type="ECO:0000313" key="2">
    <source>
        <dbReference type="EMBL" id="OGF40776.1"/>
    </source>
</evidence>
<protein>
    <submittedName>
        <fullName evidence="2">Uncharacterized protein</fullName>
    </submittedName>
</protein>
<accession>A0A1F5TPC1</accession>
<proteinExistence type="predicted"/>
<name>A0A1F5TPC1_9BACT</name>
<keyword evidence="1" id="KW-0472">Membrane</keyword>
<comment type="caution">
    <text evidence="2">The sequence shown here is derived from an EMBL/GenBank/DDBJ whole genome shotgun (WGS) entry which is preliminary data.</text>
</comment>
<reference evidence="2 3" key="1">
    <citation type="journal article" date="2016" name="Nat. Commun.">
        <title>Thousands of microbial genomes shed light on interconnected biogeochemical processes in an aquifer system.</title>
        <authorList>
            <person name="Anantharaman K."/>
            <person name="Brown C.T."/>
            <person name="Hug L.A."/>
            <person name="Sharon I."/>
            <person name="Castelle C.J."/>
            <person name="Probst A.J."/>
            <person name="Thomas B.C."/>
            <person name="Singh A."/>
            <person name="Wilkins M.J."/>
            <person name="Karaoz U."/>
            <person name="Brodie E.L."/>
            <person name="Williams K.H."/>
            <person name="Hubbard S.S."/>
            <person name="Banfield J.F."/>
        </authorList>
    </citation>
    <scope>NUCLEOTIDE SEQUENCE [LARGE SCALE GENOMIC DNA]</scope>
</reference>
<gene>
    <name evidence="2" type="ORF">A2531_06695</name>
</gene>
<dbReference type="InterPro" id="IPR043993">
    <property type="entry name" value="T4SS_pilin"/>
</dbReference>
<evidence type="ECO:0000313" key="3">
    <source>
        <dbReference type="Proteomes" id="UP000177579"/>
    </source>
</evidence>
<dbReference type="Proteomes" id="UP000177579">
    <property type="component" value="Unassembled WGS sequence"/>
</dbReference>
<dbReference type="Pfam" id="PF18895">
    <property type="entry name" value="T4SS_pilin"/>
    <property type="match status" value="1"/>
</dbReference>
<organism evidence="2 3">
    <name type="scientific">Candidatus Falkowbacteria bacterium RIFOXYD2_FULL_34_120</name>
    <dbReference type="NCBI Taxonomy" id="1798007"/>
    <lineage>
        <taxon>Bacteria</taxon>
        <taxon>Candidatus Falkowiibacteriota</taxon>
    </lineage>
</organism>
<keyword evidence="1" id="KW-1133">Transmembrane helix</keyword>
<keyword evidence="1" id="KW-0812">Transmembrane</keyword>
<feature type="transmembrane region" description="Helical" evidence="1">
    <location>
        <begin position="132"/>
        <end position="154"/>
    </location>
</feature>